<dbReference type="PANTHER" id="PTHR43343">
    <property type="entry name" value="PEPTIDASE S12"/>
    <property type="match status" value="1"/>
</dbReference>
<dbReference type="GO" id="GO:0004252">
    <property type="term" value="F:serine-type endopeptidase activity"/>
    <property type="evidence" value="ECO:0007669"/>
    <property type="project" value="InterPro"/>
</dbReference>
<evidence type="ECO:0000256" key="2">
    <source>
        <dbReference type="ARBA" id="ARBA00022801"/>
    </source>
</evidence>
<dbReference type="Proteomes" id="UP000029482">
    <property type="component" value="Chromosome"/>
</dbReference>
<dbReference type="Pfam" id="PF13365">
    <property type="entry name" value="Trypsin_2"/>
    <property type="match status" value="1"/>
</dbReference>
<proteinExistence type="predicted"/>
<evidence type="ECO:0000256" key="4">
    <source>
        <dbReference type="SAM" id="SignalP"/>
    </source>
</evidence>
<dbReference type="Pfam" id="PF13180">
    <property type="entry name" value="PDZ_2"/>
    <property type="match status" value="1"/>
</dbReference>
<dbReference type="AlphaFoldDB" id="A0A089X589"/>
<dbReference type="PRINTS" id="PR00834">
    <property type="entry name" value="PROTEASES2C"/>
</dbReference>
<keyword evidence="1" id="KW-0645">Protease</keyword>
<evidence type="ECO:0000256" key="1">
    <source>
        <dbReference type="ARBA" id="ARBA00022670"/>
    </source>
</evidence>
<evidence type="ECO:0000256" key="3">
    <source>
        <dbReference type="SAM" id="MobiDB-lite"/>
    </source>
</evidence>
<dbReference type="OrthoDB" id="73775at2"/>
<dbReference type="EMBL" id="CP009438">
    <property type="protein sequence ID" value="AIR98313.1"/>
    <property type="molecule type" value="Genomic_DNA"/>
</dbReference>
<reference evidence="7" key="1">
    <citation type="journal article" date="2015" name="J. Biotechnol.">
        <title>Complete genome sequence of the actinobacterium Streptomyces glaucescens GLA.O (DSM 40922) consisting of a linear chromosome and one linear plasmid.</title>
        <authorList>
            <person name="Ortseifen V."/>
            <person name="Winkler A."/>
            <person name="Albersmeier A."/>
            <person name="Wendler S."/>
            <person name="Puhler A."/>
            <person name="Kalinowski J."/>
            <person name="Ruckert C."/>
        </authorList>
    </citation>
    <scope>NUCLEOTIDE SEQUENCE [LARGE SCALE GENOMIC DNA]</scope>
    <source>
        <strain evidence="7">DSM 40922 / GLA O</strain>
    </source>
</reference>
<organism evidence="6 7">
    <name type="scientific">Streptomyces glaucescens</name>
    <dbReference type="NCBI Taxonomy" id="1907"/>
    <lineage>
        <taxon>Bacteria</taxon>
        <taxon>Bacillati</taxon>
        <taxon>Actinomycetota</taxon>
        <taxon>Actinomycetes</taxon>
        <taxon>Kitasatosporales</taxon>
        <taxon>Streptomycetaceae</taxon>
        <taxon>Streptomyces</taxon>
    </lineage>
</organism>
<dbReference type="HOGENOM" id="CLU_020120_2_0_11"/>
<feature type="compositionally biased region" description="Polar residues" evidence="3">
    <location>
        <begin position="342"/>
        <end position="359"/>
    </location>
</feature>
<sequence>MSVQAKSAAACASVLLLALGTTSAHSLPADDPSPQELFEKAAPATVHILGEDGSGTGFVYDADEGLIVTNAHVVDGQSVLKGAVGGAEPVPVRLLGSDPCEDLAVVKLNSPQKDLKELDFGDSGDVKAADTVTAIGYPVSFADDPVSAKPVFTSGAVQSPGVAADPDPYYLPHYPQTIQHSATLNPGNSGGPLLDTKGKVVGVNTLGNTEAQGQFYSITSDHARSLLDGLAAGDMKNSPGWAVDSLEDPALSDFFQDPQDQRDVADVQERLAGDGVQGLFVLSTASNSPAEQANLFAGDVITTIKDTPVTSVSDMCDVLQSSAAGEKLRIEGVYAVDDPEQQGDQFGETWQTDLQLPGP</sequence>
<feature type="domain" description="PDZ" evidence="5">
    <location>
        <begin position="274"/>
        <end position="330"/>
    </location>
</feature>
<dbReference type="KEGG" id="sgu:SGLAU_11560"/>
<keyword evidence="2" id="KW-0378">Hydrolase</keyword>
<keyword evidence="7" id="KW-1185">Reference proteome</keyword>
<protein>
    <recommendedName>
        <fullName evidence="5">PDZ domain-containing protein</fullName>
    </recommendedName>
</protein>
<dbReference type="Gene3D" id="2.30.42.10">
    <property type="match status" value="1"/>
</dbReference>
<feature type="signal peptide" evidence="4">
    <location>
        <begin position="1"/>
        <end position="26"/>
    </location>
</feature>
<dbReference type="SUPFAM" id="SSF50156">
    <property type="entry name" value="PDZ domain-like"/>
    <property type="match status" value="1"/>
</dbReference>
<dbReference type="InterPro" id="IPR001478">
    <property type="entry name" value="PDZ"/>
</dbReference>
<name>A0A089X589_STRGA</name>
<accession>A0A089X589</accession>
<dbReference type="RefSeq" id="WP_043500752.1">
    <property type="nucleotide sequence ID" value="NZ_CP009438.1"/>
</dbReference>
<dbReference type="eggNOG" id="COG0265">
    <property type="taxonomic scope" value="Bacteria"/>
</dbReference>
<evidence type="ECO:0000313" key="6">
    <source>
        <dbReference type="EMBL" id="AIR98313.1"/>
    </source>
</evidence>
<feature type="region of interest" description="Disordered" evidence="3">
    <location>
        <begin position="340"/>
        <end position="359"/>
    </location>
</feature>
<gene>
    <name evidence="6" type="ORF">SGLAU_11560</name>
</gene>
<dbReference type="STRING" id="1907.SGLAU_11560"/>
<dbReference type="PANTHER" id="PTHR43343:SF3">
    <property type="entry name" value="PROTEASE DO-LIKE 8, CHLOROPLASTIC"/>
    <property type="match status" value="1"/>
</dbReference>
<dbReference type="InterPro" id="IPR051201">
    <property type="entry name" value="Chloro_Bact_Ser_Proteases"/>
</dbReference>
<evidence type="ECO:0000313" key="7">
    <source>
        <dbReference type="Proteomes" id="UP000029482"/>
    </source>
</evidence>
<dbReference type="InterPro" id="IPR036034">
    <property type="entry name" value="PDZ_sf"/>
</dbReference>
<dbReference type="SUPFAM" id="SSF50494">
    <property type="entry name" value="Trypsin-like serine proteases"/>
    <property type="match status" value="1"/>
</dbReference>
<dbReference type="Gene3D" id="2.40.10.120">
    <property type="match status" value="1"/>
</dbReference>
<evidence type="ECO:0000259" key="5">
    <source>
        <dbReference type="Pfam" id="PF13180"/>
    </source>
</evidence>
<dbReference type="GO" id="GO:0006508">
    <property type="term" value="P:proteolysis"/>
    <property type="evidence" value="ECO:0007669"/>
    <property type="project" value="UniProtKB-KW"/>
</dbReference>
<dbReference type="InterPro" id="IPR009003">
    <property type="entry name" value="Peptidase_S1_PA"/>
</dbReference>
<feature type="chain" id="PRO_5001851529" description="PDZ domain-containing protein" evidence="4">
    <location>
        <begin position="27"/>
        <end position="359"/>
    </location>
</feature>
<dbReference type="InterPro" id="IPR001940">
    <property type="entry name" value="Peptidase_S1C"/>
</dbReference>
<keyword evidence="4" id="KW-0732">Signal</keyword>